<dbReference type="SMART" id="SM01149">
    <property type="entry name" value="DUF1237"/>
    <property type="match status" value="1"/>
</dbReference>
<dbReference type="SUPFAM" id="SSF48208">
    <property type="entry name" value="Six-hairpin glycosidases"/>
    <property type="match status" value="1"/>
</dbReference>
<dbReference type="AlphaFoldDB" id="E6Q195"/>
<dbReference type="GO" id="GO:0005975">
    <property type="term" value="P:carbohydrate metabolic process"/>
    <property type="evidence" value="ECO:0007669"/>
    <property type="project" value="InterPro"/>
</dbReference>
<dbReference type="EMBL" id="CABO01000009">
    <property type="protein sequence ID" value="CBI00955.1"/>
    <property type="molecule type" value="Genomic_DNA"/>
</dbReference>
<dbReference type="Gene3D" id="1.50.10.10">
    <property type="match status" value="1"/>
</dbReference>
<proteinExistence type="predicted"/>
<accession>E6Q195</accession>
<organism evidence="2">
    <name type="scientific">mine drainage metagenome</name>
    <dbReference type="NCBI Taxonomy" id="410659"/>
    <lineage>
        <taxon>unclassified sequences</taxon>
        <taxon>metagenomes</taxon>
        <taxon>ecological metagenomes</taxon>
    </lineage>
</organism>
<comment type="caution">
    <text evidence="2">The sequence shown here is derived from an EMBL/GenBank/DDBJ whole genome shotgun (WGS) entry which is preliminary data.</text>
</comment>
<dbReference type="InterPro" id="IPR008313">
    <property type="entry name" value="GH125"/>
</dbReference>
<evidence type="ECO:0008006" key="3">
    <source>
        <dbReference type="Google" id="ProtNLM"/>
    </source>
</evidence>
<protein>
    <recommendedName>
        <fullName evidence="3">Metal-independent alpha-mannosidase</fullName>
    </recommendedName>
</protein>
<evidence type="ECO:0000256" key="1">
    <source>
        <dbReference type="SAM" id="MobiDB-lite"/>
    </source>
</evidence>
<gene>
    <name evidence="2" type="ORF">CARN4_0304</name>
</gene>
<feature type="region of interest" description="Disordered" evidence="1">
    <location>
        <begin position="177"/>
        <end position="196"/>
    </location>
</feature>
<dbReference type="InterPro" id="IPR008928">
    <property type="entry name" value="6-hairpin_glycosidase_sf"/>
</dbReference>
<dbReference type="Pfam" id="PF06824">
    <property type="entry name" value="Glyco_hydro_125"/>
    <property type="match status" value="2"/>
</dbReference>
<dbReference type="PANTHER" id="PTHR31047">
    <property type="entry name" value="MEIOTICALLY UP-REGULATED GENE 157 PROTEIN"/>
    <property type="match status" value="1"/>
</dbReference>
<sequence length="437" mass="49229">MMRRALAAFFAMLTAAAMLSTSGSALQLPSIQAAATDFRSPNAHLQEMFRAALLDTTTLAEYAPDGTAYVKTGDIPAEWLRDASAQLRPYLFFAKQDPSVRKLLRAILARMAKYIQIDPYANAFTLDYRVWEQKFELDSLAYPVTLAWSYWKTTGDTSIFTPDMERALEDILNTMEREQDHPRDSHYTEPELADGGKGRPVAYTGMIWTGFRPSDDACYYNYLIPSEMFAVVALGDIADIERNVYRNVILARSADALRDEVQRGIQTYGLVFVPKYGYIYAYEVDGLGHAILTDDANIPSLLSAPYIGYTSKSNVYYQNTRRFLLSDDNPSFYSGRYASGIGSFHTPDHWIWPLALIMQGLTARSQTEKQDVLNELLASDPGDHLLHESFDPNDPKHFTRPNFGWPNALFSEFVMTSFEGKAEIPMGSGADLEFRSQ</sequence>
<reference evidence="2" key="1">
    <citation type="submission" date="2009-10" db="EMBL/GenBank/DDBJ databases">
        <title>Diversity of trophic interactions inside an arsenic-rich microbial ecosystem.</title>
        <authorList>
            <person name="Bertin P.N."/>
            <person name="Heinrich-Salmeron A."/>
            <person name="Pelletier E."/>
            <person name="Goulhen-Chollet F."/>
            <person name="Arsene-Ploetze F."/>
            <person name="Gallien S."/>
            <person name="Calteau A."/>
            <person name="Vallenet D."/>
            <person name="Casiot C."/>
            <person name="Chane-Woon-Ming B."/>
            <person name="Giloteaux L."/>
            <person name="Barakat M."/>
            <person name="Bonnefoy V."/>
            <person name="Bruneel O."/>
            <person name="Chandler M."/>
            <person name="Cleiss J."/>
            <person name="Duran R."/>
            <person name="Elbaz-Poulichet F."/>
            <person name="Fonknechten N."/>
            <person name="Lauga B."/>
            <person name="Mornico D."/>
            <person name="Ortet P."/>
            <person name="Schaeffer C."/>
            <person name="Siguier P."/>
            <person name="Alexander Thil Smith A."/>
            <person name="Van Dorsselaer A."/>
            <person name="Weissenbach J."/>
            <person name="Medigue C."/>
            <person name="Le Paslier D."/>
        </authorList>
    </citation>
    <scope>NUCLEOTIDE SEQUENCE</scope>
</reference>
<dbReference type="InterPro" id="IPR012341">
    <property type="entry name" value="6hp_glycosidase-like_sf"/>
</dbReference>
<dbReference type="PANTHER" id="PTHR31047:SF0">
    <property type="entry name" value="MEIOTICALLY UP-REGULATED GENE 157 PROTEIN"/>
    <property type="match status" value="1"/>
</dbReference>
<dbReference type="PIRSF" id="PIRSF028846">
    <property type="entry name" value="UCP028846"/>
    <property type="match status" value="1"/>
</dbReference>
<evidence type="ECO:0000313" key="2">
    <source>
        <dbReference type="EMBL" id="CBI00955.1"/>
    </source>
</evidence>
<name>E6Q195_9ZZZZ</name>